<dbReference type="GO" id="GO:0005615">
    <property type="term" value="C:extracellular space"/>
    <property type="evidence" value="ECO:0007669"/>
    <property type="project" value="TreeGrafter"/>
</dbReference>
<dbReference type="InterPro" id="IPR036249">
    <property type="entry name" value="Thioredoxin-like_sf"/>
</dbReference>
<dbReference type="PANTHER" id="PTHR22897:SF8">
    <property type="entry name" value="SULFHYDRYL OXIDASE"/>
    <property type="match status" value="1"/>
</dbReference>
<keyword evidence="7" id="KW-1015">Disulfide bond</keyword>
<dbReference type="GO" id="GO:0016971">
    <property type="term" value="F:flavin-dependent sulfhydryl oxidase activity"/>
    <property type="evidence" value="ECO:0007669"/>
    <property type="project" value="InterPro"/>
</dbReference>
<evidence type="ECO:0000313" key="15">
    <source>
        <dbReference type="Proteomes" id="UP000663828"/>
    </source>
</evidence>
<evidence type="ECO:0000256" key="11">
    <source>
        <dbReference type="SAM" id="SignalP"/>
    </source>
</evidence>
<dbReference type="AlphaFoldDB" id="A0A816CZG5"/>
<dbReference type="Gene3D" id="1.20.120.1960">
    <property type="entry name" value="QSOX sulfhydryl oxidase domain"/>
    <property type="match status" value="1"/>
</dbReference>
<feature type="domain" description="ERV/ALR sulfhydryl oxidase" evidence="12">
    <location>
        <begin position="426"/>
        <end position="529"/>
    </location>
</feature>
<keyword evidence="6 10" id="KW-0560">Oxidoreductase</keyword>
<evidence type="ECO:0000256" key="7">
    <source>
        <dbReference type="ARBA" id="ARBA00023157"/>
    </source>
</evidence>
<keyword evidence="4 11" id="KW-0732">Signal</keyword>
<sequence length="644" mass="75400">MYLLNVLPLIFLVILNRIQPISSIAVGVGEAISLYNGTDKIAVLSGENFSSTVYQSKTAWAVEFYASWCGHCRSYANTYREVAATAWPWRMIVRIGAINCHAGANLNLCRQHGVRGFPTIRLIRPEAVFDNSSKAIVIPATDAIYVTRELIRQLDNMHRRYKSWPDFTPANRVIFEELYARAPRTTKLLLLVFEKREDTTGRQLMLDFSKYRDQMTIFRTTTDGRLWRKLHVNNTDIPSLFVILKNRTAQRIPVQQNKSLDADNRGVFNRAIRLYIHQTNSITNFNDQEFDAMDQIRKTLHNKRLMRQSAKNREYIEANIDRNTTRRKVNMIDLELVLSHMFRQEIPQFKSIRGQAYDALIQWITILTQYFPGREPVMNYLERLLSKVKEQSDGFSGSEFQQIVDVKTSDAYLPTNHNRYQHCAGSQPQYRGYPCALWLLFHTLTVSQYQKELRQIDVREIPLAIKGYIKHFFMCRECSKNFMKETLNITELDTTNKQEAILYLWKIHNHVNERLHTDITEDPKYPKVQFPSKFLCPTCKIINTNEFDISNTMDFLLHYYSESNIDSTLISKEYHLSNYSSNRPEDLISKMEFIDGTADRSVITRYLPDIVQQYPLNSFLLFLILIIGISRHRHCKAKRKRYTL</sequence>
<gene>
    <name evidence="14" type="ORF">XAT740_LOCUS51449</name>
</gene>
<protein>
    <recommendedName>
        <fullName evidence="10">Sulfhydryl oxidase</fullName>
        <ecNumber evidence="10">1.8.3.2</ecNumber>
    </recommendedName>
</protein>
<proteinExistence type="inferred from homology"/>
<comment type="cofactor">
    <cofactor evidence="1 10">
        <name>FAD</name>
        <dbReference type="ChEBI" id="CHEBI:57692"/>
    </cofactor>
</comment>
<dbReference type="Pfam" id="PF18371">
    <property type="entry name" value="FAD_SOX"/>
    <property type="match status" value="1"/>
</dbReference>
<name>A0A816CZG5_ADIRI</name>
<dbReference type="GO" id="GO:0000139">
    <property type="term" value="C:Golgi membrane"/>
    <property type="evidence" value="ECO:0007669"/>
    <property type="project" value="TreeGrafter"/>
</dbReference>
<evidence type="ECO:0000259" key="13">
    <source>
        <dbReference type="PROSITE" id="PS51352"/>
    </source>
</evidence>
<dbReference type="InterPro" id="IPR042568">
    <property type="entry name" value="QSOX_FAD-bd_sf"/>
</dbReference>
<evidence type="ECO:0000256" key="10">
    <source>
        <dbReference type="RuleBase" id="RU371123"/>
    </source>
</evidence>
<evidence type="ECO:0000256" key="9">
    <source>
        <dbReference type="ARBA" id="ARBA00048864"/>
    </source>
</evidence>
<organism evidence="14 15">
    <name type="scientific">Adineta ricciae</name>
    <name type="common">Rotifer</name>
    <dbReference type="NCBI Taxonomy" id="249248"/>
    <lineage>
        <taxon>Eukaryota</taxon>
        <taxon>Metazoa</taxon>
        <taxon>Spiralia</taxon>
        <taxon>Gnathifera</taxon>
        <taxon>Rotifera</taxon>
        <taxon>Eurotatoria</taxon>
        <taxon>Bdelloidea</taxon>
        <taxon>Adinetida</taxon>
        <taxon>Adinetidae</taxon>
        <taxon>Adineta</taxon>
    </lineage>
</organism>
<dbReference type="PROSITE" id="PS51324">
    <property type="entry name" value="ERV_ALR"/>
    <property type="match status" value="1"/>
</dbReference>
<feature type="chain" id="PRO_5032722837" description="Sulfhydryl oxidase" evidence="11">
    <location>
        <begin position="24"/>
        <end position="644"/>
    </location>
</feature>
<dbReference type="GO" id="GO:0003756">
    <property type="term" value="F:protein disulfide isomerase activity"/>
    <property type="evidence" value="ECO:0007669"/>
    <property type="project" value="TreeGrafter"/>
</dbReference>
<dbReference type="InterPro" id="IPR039798">
    <property type="entry name" value="Sulfhydryl_oxidase"/>
</dbReference>
<dbReference type="Pfam" id="PF04777">
    <property type="entry name" value="Evr1_Alr"/>
    <property type="match status" value="1"/>
</dbReference>
<evidence type="ECO:0000256" key="5">
    <source>
        <dbReference type="ARBA" id="ARBA00022827"/>
    </source>
</evidence>
<dbReference type="Gene3D" id="1.20.120.310">
    <property type="entry name" value="ERV/ALR sulfhydryl oxidase domain"/>
    <property type="match status" value="1"/>
</dbReference>
<evidence type="ECO:0000313" key="14">
    <source>
        <dbReference type="EMBL" id="CAF1629733.1"/>
    </source>
</evidence>
<keyword evidence="10" id="KW-1133">Transmembrane helix</keyword>
<dbReference type="Pfam" id="PF00085">
    <property type="entry name" value="Thioredoxin"/>
    <property type="match status" value="1"/>
</dbReference>
<evidence type="ECO:0000256" key="3">
    <source>
        <dbReference type="ARBA" id="ARBA00022630"/>
    </source>
</evidence>
<dbReference type="EMBL" id="CAJNOR010008179">
    <property type="protein sequence ID" value="CAF1629733.1"/>
    <property type="molecule type" value="Genomic_DNA"/>
</dbReference>
<feature type="domain" description="Thioredoxin" evidence="13">
    <location>
        <begin position="15"/>
        <end position="159"/>
    </location>
</feature>
<dbReference type="EC" id="1.8.3.2" evidence="10"/>
<dbReference type="Gene3D" id="3.40.30.10">
    <property type="entry name" value="Glutaredoxin"/>
    <property type="match status" value="2"/>
</dbReference>
<keyword evidence="10" id="KW-0812">Transmembrane</keyword>
<comment type="catalytic activity">
    <reaction evidence="9 10">
        <text>2 R'C(R)SH + O2 = R'C(R)S-S(R)CR' + H2O2</text>
        <dbReference type="Rhea" id="RHEA:17357"/>
        <dbReference type="ChEBI" id="CHEBI:15379"/>
        <dbReference type="ChEBI" id="CHEBI:16240"/>
        <dbReference type="ChEBI" id="CHEBI:16520"/>
        <dbReference type="ChEBI" id="CHEBI:17412"/>
        <dbReference type="EC" id="1.8.3.2"/>
    </reaction>
</comment>
<dbReference type="InterPro" id="IPR017905">
    <property type="entry name" value="ERV/ALR_sulphydryl_oxidase"/>
</dbReference>
<evidence type="ECO:0000259" key="12">
    <source>
        <dbReference type="PROSITE" id="PS51324"/>
    </source>
</evidence>
<keyword evidence="5 10" id="KW-0274">FAD</keyword>
<keyword evidence="15" id="KW-1185">Reference proteome</keyword>
<reference evidence="14" key="1">
    <citation type="submission" date="2021-02" db="EMBL/GenBank/DDBJ databases">
        <authorList>
            <person name="Nowell W R."/>
        </authorList>
    </citation>
    <scope>NUCLEOTIDE SEQUENCE</scope>
</reference>
<comment type="similarity">
    <text evidence="2">Belongs to the quiescin-sulfhydryl oxidase (QSOX) family.</text>
</comment>
<feature type="transmembrane region" description="Helical" evidence="10">
    <location>
        <begin position="614"/>
        <end position="631"/>
    </location>
</feature>
<keyword evidence="8" id="KW-0325">Glycoprotein</keyword>
<dbReference type="Proteomes" id="UP000663828">
    <property type="component" value="Unassembled WGS sequence"/>
</dbReference>
<dbReference type="PANTHER" id="PTHR22897">
    <property type="entry name" value="QUIESCIN Q6-RELATED SULFHYDRYL OXIDASE"/>
    <property type="match status" value="1"/>
</dbReference>
<evidence type="ECO:0000256" key="1">
    <source>
        <dbReference type="ARBA" id="ARBA00001974"/>
    </source>
</evidence>
<keyword evidence="3 10" id="KW-0285">Flavoprotein</keyword>
<dbReference type="SUPFAM" id="SSF52833">
    <property type="entry name" value="Thioredoxin-like"/>
    <property type="match status" value="1"/>
</dbReference>
<evidence type="ECO:0000256" key="4">
    <source>
        <dbReference type="ARBA" id="ARBA00022729"/>
    </source>
</evidence>
<dbReference type="InterPro" id="IPR013766">
    <property type="entry name" value="Thioredoxin_domain"/>
</dbReference>
<dbReference type="GO" id="GO:0006457">
    <property type="term" value="P:protein folding"/>
    <property type="evidence" value="ECO:0007669"/>
    <property type="project" value="TreeGrafter"/>
</dbReference>
<feature type="signal peptide" evidence="11">
    <location>
        <begin position="1"/>
        <end position="23"/>
    </location>
</feature>
<accession>A0A816CZG5</accession>
<keyword evidence="10" id="KW-0472">Membrane</keyword>
<evidence type="ECO:0000256" key="2">
    <source>
        <dbReference type="ARBA" id="ARBA00006041"/>
    </source>
</evidence>
<evidence type="ECO:0000256" key="6">
    <source>
        <dbReference type="ARBA" id="ARBA00023002"/>
    </source>
</evidence>
<comment type="caution">
    <text evidence="14">The sequence shown here is derived from an EMBL/GenBank/DDBJ whole genome shotgun (WGS) entry which is preliminary data.</text>
</comment>
<dbReference type="InterPro" id="IPR040986">
    <property type="entry name" value="QSOX_FAD-bd_dom"/>
</dbReference>
<dbReference type="PROSITE" id="PS51352">
    <property type="entry name" value="THIOREDOXIN_2"/>
    <property type="match status" value="1"/>
</dbReference>
<dbReference type="InterPro" id="IPR036774">
    <property type="entry name" value="ERV/ALR_sulphydryl_oxid_sf"/>
</dbReference>
<dbReference type="SUPFAM" id="SSF69000">
    <property type="entry name" value="FAD-dependent thiol oxidase"/>
    <property type="match status" value="1"/>
</dbReference>
<evidence type="ECO:0000256" key="8">
    <source>
        <dbReference type="ARBA" id="ARBA00023180"/>
    </source>
</evidence>